<feature type="domain" description="CCL2-like lectin" evidence="1">
    <location>
        <begin position="9"/>
        <end position="137"/>
    </location>
</feature>
<reference evidence="2" key="1">
    <citation type="submission" date="2021-01" db="EMBL/GenBank/DDBJ databases">
        <authorList>
            <person name="Kaushik A."/>
        </authorList>
    </citation>
    <scope>NUCLEOTIDE SEQUENCE</scope>
    <source>
        <strain evidence="2">AG2-2IIIB</strain>
    </source>
</reference>
<evidence type="ECO:0000259" key="1">
    <source>
        <dbReference type="Pfam" id="PF21595"/>
    </source>
</evidence>
<accession>A0A8H3HDD5</accession>
<dbReference type="CDD" id="cd23715">
    <property type="entry name" value="beta-trefoil_Ricin_CCL2"/>
    <property type="match status" value="1"/>
</dbReference>
<dbReference type="EMBL" id="CAJMWT010004932">
    <property type="protein sequence ID" value="CAE6498614.1"/>
    <property type="molecule type" value="Genomic_DNA"/>
</dbReference>
<name>A0A8H3HDD5_9AGAM</name>
<evidence type="ECO:0000313" key="3">
    <source>
        <dbReference type="Proteomes" id="UP000663843"/>
    </source>
</evidence>
<evidence type="ECO:0000313" key="2">
    <source>
        <dbReference type="EMBL" id="CAE6498614.1"/>
    </source>
</evidence>
<dbReference type="Gene3D" id="2.80.10.50">
    <property type="match status" value="1"/>
</dbReference>
<dbReference type="AlphaFoldDB" id="A0A8H3HDD5"/>
<dbReference type="InterPro" id="IPR048746">
    <property type="entry name" value="CCL2-like_lectin"/>
</dbReference>
<gene>
    <name evidence="2" type="ORF">RDB_LOCUS137067</name>
</gene>
<comment type="caution">
    <text evidence="2">The sequence shown here is derived from an EMBL/GenBank/DDBJ whole genome shotgun (WGS) entry which is preliminary data.</text>
</comment>
<proteinExistence type="predicted"/>
<sequence>MADNNLANGTYIIINRVLSPQGQRLAMTFNGANQTVTGTPVGAQNNNQQWAITRFGAGVLGASTYELKPVSSQNLQTGQGNGNIVTLPTGGYIFSIYKDDFGYIVQDSNRQNTWALENATAGSRVVFPGSLGDRQRWYFHNIANGVLPA</sequence>
<organism evidence="2 3">
    <name type="scientific">Rhizoctonia solani</name>
    <dbReference type="NCBI Taxonomy" id="456999"/>
    <lineage>
        <taxon>Eukaryota</taxon>
        <taxon>Fungi</taxon>
        <taxon>Dikarya</taxon>
        <taxon>Basidiomycota</taxon>
        <taxon>Agaricomycotina</taxon>
        <taxon>Agaricomycetes</taxon>
        <taxon>Cantharellales</taxon>
        <taxon>Ceratobasidiaceae</taxon>
        <taxon>Rhizoctonia</taxon>
    </lineage>
</organism>
<dbReference type="Pfam" id="PF21595">
    <property type="entry name" value="CCL2-like"/>
    <property type="match status" value="1"/>
</dbReference>
<protein>
    <recommendedName>
        <fullName evidence="1">CCL2-like lectin domain-containing protein</fullName>
    </recommendedName>
</protein>
<dbReference type="Proteomes" id="UP000663843">
    <property type="component" value="Unassembled WGS sequence"/>
</dbReference>